<evidence type="ECO:0000259" key="2">
    <source>
        <dbReference type="Pfam" id="PF00534"/>
    </source>
</evidence>
<protein>
    <submittedName>
        <fullName evidence="3">Glycosyltransferase, group 1 family protein</fullName>
    </submittedName>
</protein>
<sequence length="353" mass="41538">MKKKYRILQFSAGFQLGDAITQEMISLDQTFVQSGYKTKIFSENINQPDRKLAQKFTKADVQDNDIFIYHHSIHSDVLPFLLKFPNRKILIYHNVTPKHYFEPYDLRFSYLLAEGRKDLSIIQEKFHDFFAVSEYNRQELIENGFQNVHLLPLSLNFSKWKKEGISKHNKDFLQFLFVGRIAPNKRQDDLIRFAKIWKEVTKRPFQFNLVGFCNPNQKSYLAELEFMIHTYELKDLVHIISFVDLQSLSRHYQESDYFISMSEHEGFCVPLMEAMYFNLPVFAYKAGAVEETLGGSGILFTEKNFINLVENIVSLDSDQTKKNQLIEQQTNRLNQYLSIQHSKALIDLIENIK</sequence>
<dbReference type="SUPFAM" id="SSF53756">
    <property type="entry name" value="UDP-Glycosyltransferase/glycogen phosphorylase"/>
    <property type="match status" value="1"/>
</dbReference>
<keyword evidence="1 3" id="KW-0808">Transferase</keyword>
<dbReference type="OrthoDB" id="9787617at2"/>
<dbReference type="EMBL" id="BFBB01000008">
    <property type="protein sequence ID" value="GBF51516.1"/>
    <property type="molecule type" value="Genomic_DNA"/>
</dbReference>
<accession>A0A2P2E3V0</accession>
<dbReference type="PANTHER" id="PTHR46401">
    <property type="entry name" value="GLYCOSYLTRANSFERASE WBBK-RELATED"/>
    <property type="match status" value="1"/>
</dbReference>
<evidence type="ECO:0000313" key="4">
    <source>
        <dbReference type="Proteomes" id="UP000245133"/>
    </source>
</evidence>
<dbReference type="CDD" id="cd03801">
    <property type="entry name" value="GT4_PimA-like"/>
    <property type="match status" value="1"/>
</dbReference>
<dbReference type="Proteomes" id="UP000245133">
    <property type="component" value="Unassembled WGS sequence"/>
</dbReference>
<gene>
    <name evidence="3" type="ORF">LPTSP4_30540</name>
</gene>
<keyword evidence="4" id="KW-1185">Reference proteome</keyword>
<dbReference type="InterPro" id="IPR001296">
    <property type="entry name" value="Glyco_trans_1"/>
</dbReference>
<dbReference type="AlphaFoldDB" id="A0A2P2E3V0"/>
<evidence type="ECO:0000313" key="3">
    <source>
        <dbReference type="EMBL" id="GBF51516.1"/>
    </source>
</evidence>
<evidence type="ECO:0000256" key="1">
    <source>
        <dbReference type="ARBA" id="ARBA00022679"/>
    </source>
</evidence>
<dbReference type="GO" id="GO:0016757">
    <property type="term" value="F:glycosyltransferase activity"/>
    <property type="evidence" value="ECO:0007669"/>
    <property type="project" value="InterPro"/>
</dbReference>
<proteinExistence type="predicted"/>
<name>A0A2P2E3V0_9LEPT</name>
<organism evidence="3 4">
    <name type="scientific">Leptospira ryugenii</name>
    <dbReference type="NCBI Taxonomy" id="1917863"/>
    <lineage>
        <taxon>Bacteria</taxon>
        <taxon>Pseudomonadati</taxon>
        <taxon>Spirochaetota</taxon>
        <taxon>Spirochaetia</taxon>
        <taxon>Leptospirales</taxon>
        <taxon>Leptospiraceae</taxon>
        <taxon>Leptospira</taxon>
    </lineage>
</organism>
<reference evidence="3 4" key="1">
    <citation type="submission" date="2018-02" db="EMBL/GenBank/DDBJ databases">
        <title>Novel Leptospira species isolated from soil and water in Japan.</title>
        <authorList>
            <person name="Nakao R."/>
            <person name="Masuzawa T."/>
        </authorList>
    </citation>
    <scope>NUCLEOTIDE SEQUENCE [LARGE SCALE GENOMIC DNA]</scope>
    <source>
        <strain evidence="3 4">YH101</strain>
    </source>
</reference>
<dbReference type="PANTHER" id="PTHR46401:SF2">
    <property type="entry name" value="GLYCOSYLTRANSFERASE WBBK-RELATED"/>
    <property type="match status" value="1"/>
</dbReference>
<dbReference type="Pfam" id="PF00534">
    <property type="entry name" value="Glycos_transf_1"/>
    <property type="match status" value="1"/>
</dbReference>
<feature type="domain" description="Glycosyl transferase family 1" evidence="2">
    <location>
        <begin position="159"/>
        <end position="330"/>
    </location>
</feature>
<dbReference type="Gene3D" id="3.40.50.2000">
    <property type="entry name" value="Glycogen Phosphorylase B"/>
    <property type="match status" value="2"/>
</dbReference>
<dbReference type="GO" id="GO:0009103">
    <property type="term" value="P:lipopolysaccharide biosynthetic process"/>
    <property type="evidence" value="ECO:0007669"/>
    <property type="project" value="TreeGrafter"/>
</dbReference>
<dbReference type="RefSeq" id="WP_108977842.1">
    <property type="nucleotide sequence ID" value="NZ_BFBB01000008.1"/>
</dbReference>
<comment type="caution">
    <text evidence="3">The sequence shown here is derived from an EMBL/GenBank/DDBJ whole genome shotgun (WGS) entry which is preliminary data.</text>
</comment>